<evidence type="ECO:0000313" key="2">
    <source>
        <dbReference type="EMBL" id="MBB6144965.1"/>
    </source>
</evidence>
<dbReference type="InterPro" id="IPR029060">
    <property type="entry name" value="PIN-like_dom_sf"/>
</dbReference>
<reference evidence="2 3" key="1">
    <citation type="submission" date="2020-08" db="EMBL/GenBank/DDBJ databases">
        <title>Genomic Encyclopedia of Type Strains, Phase IV (KMG-IV): sequencing the most valuable type-strain genomes for metagenomic binning, comparative biology and taxonomic classification.</title>
        <authorList>
            <person name="Goeker M."/>
        </authorList>
    </citation>
    <scope>NUCLEOTIDE SEQUENCE [LARGE SCALE GENOMIC DNA]</scope>
    <source>
        <strain evidence="2 3">DSM 103733</strain>
    </source>
</reference>
<dbReference type="EMBL" id="JACHEK010000005">
    <property type="protein sequence ID" value="MBB6144965.1"/>
    <property type="molecule type" value="Genomic_DNA"/>
</dbReference>
<dbReference type="Pfam" id="PF01850">
    <property type="entry name" value="PIN"/>
    <property type="match status" value="1"/>
</dbReference>
<feature type="domain" description="PIN" evidence="1">
    <location>
        <begin position="6"/>
        <end position="124"/>
    </location>
</feature>
<dbReference type="AlphaFoldDB" id="A0A841JWM8"/>
<evidence type="ECO:0000259" key="1">
    <source>
        <dbReference type="Pfam" id="PF01850"/>
    </source>
</evidence>
<comment type="caution">
    <text evidence="2">The sequence shown here is derived from an EMBL/GenBank/DDBJ whole genome shotgun (WGS) entry which is preliminary data.</text>
</comment>
<protein>
    <submittedName>
        <fullName evidence="2">Putative nucleic acid-binding protein</fullName>
    </submittedName>
</protein>
<dbReference type="RefSeq" id="WP_050059493.1">
    <property type="nucleotide sequence ID" value="NZ_JACHEK010000005.1"/>
</dbReference>
<dbReference type="SUPFAM" id="SSF88723">
    <property type="entry name" value="PIN domain-like"/>
    <property type="match status" value="1"/>
</dbReference>
<proteinExistence type="predicted"/>
<organism evidence="2 3">
    <name type="scientific">Silvibacterium bohemicum</name>
    <dbReference type="NCBI Taxonomy" id="1577686"/>
    <lineage>
        <taxon>Bacteria</taxon>
        <taxon>Pseudomonadati</taxon>
        <taxon>Acidobacteriota</taxon>
        <taxon>Terriglobia</taxon>
        <taxon>Terriglobales</taxon>
        <taxon>Acidobacteriaceae</taxon>
        <taxon>Silvibacterium</taxon>
    </lineage>
</organism>
<dbReference type="InterPro" id="IPR002716">
    <property type="entry name" value="PIN_dom"/>
</dbReference>
<dbReference type="OrthoDB" id="13900at2"/>
<dbReference type="Proteomes" id="UP000538666">
    <property type="component" value="Unassembled WGS sequence"/>
</dbReference>
<dbReference type="Gene3D" id="3.40.50.1010">
    <property type="entry name" value="5'-nuclease"/>
    <property type="match status" value="1"/>
</dbReference>
<dbReference type="CDD" id="cd18692">
    <property type="entry name" value="PIN_VapC-like"/>
    <property type="match status" value="1"/>
</dbReference>
<sequence length="140" mass="15881">MSGRFFLDTNIFIYSLDGTAPKKAHRALELISEGVTSGRGIISYQVVQEFFNFALRKAKTPMTIPDAEQYLRIILRPLLFLHSSEAFFGEALHVQGSHRLSWYDSLIVAAAIRAESAILYSEDLQHGQYFGRLQVKNPFL</sequence>
<keyword evidence="3" id="KW-1185">Reference proteome</keyword>
<evidence type="ECO:0000313" key="3">
    <source>
        <dbReference type="Proteomes" id="UP000538666"/>
    </source>
</evidence>
<gene>
    <name evidence="2" type="ORF">HNQ77_002921</name>
</gene>
<accession>A0A841JWM8</accession>
<name>A0A841JWM8_9BACT</name>